<dbReference type="AlphaFoldDB" id="A0A3N4KJJ0"/>
<dbReference type="InterPro" id="IPR036770">
    <property type="entry name" value="Ankyrin_rpt-contain_sf"/>
</dbReference>
<dbReference type="Gene3D" id="1.25.40.20">
    <property type="entry name" value="Ankyrin repeat-containing domain"/>
    <property type="match status" value="1"/>
</dbReference>
<feature type="compositionally biased region" description="Acidic residues" evidence="1">
    <location>
        <begin position="191"/>
        <end position="203"/>
    </location>
</feature>
<dbReference type="SUPFAM" id="SSF48403">
    <property type="entry name" value="Ankyrin repeat"/>
    <property type="match status" value="1"/>
</dbReference>
<evidence type="ECO:0000313" key="2">
    <source>
        <dbReference type="EMBL" id="RPB10736.1"/>
    </source>
</evidence>
<name>A0A3N4KJJ0_9PEZI</name>
<protein>
    <submittedName>
        <fullName evidence="2">Uncharacterized protein</fullName>
    </submittedName>
</protein>
<feature type="region of interest" description="Disordered" evidence="1">
    <location>
        <begin position="154"/>
        <end position="203"/>
    </location>
</feature>
<keyword evidence="3" id="KW-1185">Reference proteome</keyword>
<dbReference type="EMBL" id="ML119141">
    <property type="protein sequence ID" value="RPB10736.1"/>
    <property type="molecule type" value="Genomic_DNA"/>
</dbReference>
<gene>
    <name evidence="2" type="ORF">P167DRAFT_576074</name>
</gene>
<dbReference type="InParanoid" id="A0A3N4KJJ0"/>
<accession>A0A3N4KJJ0</accession>
<proteinExistence type="predicted"/>
<evidence type="ECO:0000313" key="3">
    <source>
        <dbReference type="Proteomes" id="UP000277580"/>
    </source>
</evidence>
<dbReference type="Proteomes" id="UP000277580">
    <property type="component" value="Unassembled WGS sequence"/>
</dbReference>
<reference evidence="2 3" key="1">
    <citation type="journal article" date="2018" name="Nat. Ecol. Evol.">
        <title>Pezizomycetes genomes reveal the molecular basis of ectomycorrhizal truffle lifestyle.</title>
        <authorList>
            <person name="Murat C."/>
            <person name="Payen T."/>
            <person name="Noel B."/>
            <person name="Kuo A."/>
            <person name="Morin E."/>
            <person name="Chen J."/>
            <person name="Kohler A."/>
            <person name="Krizsan K."/>
            <person name="Balestrini R."/>
            <person name="Da Silva C."/>
            <person name="Montanini B."/>
            <person name="Hainaut M."/>
            <person name="Levati E."/>
            <person name="Barry K.W."/>
            <person name="Belfiori B."/>
            <person name="Cichocki N."/>
            <person name="Clum A."/>
            <person name="Dockter R.B."/>
            <person name="Fauchery L."/>
            <person name="Guy J."/>
            <person name="Iotti M."/>
            <person name="Le Tacon F."/>
            <person name="Lindquist E.A."/>
            <person name="Lipzen A."/>
            <person name="Malagnac F."/>
            <person name="Mello A."/>
            <person name="Molinier V."/>
            <person name="Miyauchi S."/>
            <person name="Poulain J."/>
            <person name="Riccioni C."/>
            <person name="Rubini A."/>
            <person name="Sitrit Y."/>
            <person name="Splivallo R."/>
            <person name="Traeger S."/>
            <person name="Wang M."/>
            <person name="Zifcakova L."/>
            <person name="Wipf D."/>
            <person name="Zambonelli A."/>
            <person name="Paolocci F."/>
            <person name="Nowrousian M."/>
            <person name="Ottonello S."/>
            <person name="Baldrian P."/>
            <person name="Spatafora J.W."/>
            <person name="Henrissat B."/>
            <person name="Nagy L.G."/>
            <person name="Aury J.M."/>
            <person name="Wincker P."/>
            <person name="Grigoriev I.V."/>
            <person name="Bonfante P."/>
            <person name="Martin F.M."/>
        </authorList>
    </citation>
    <scope>NUCLEOTIDE SEQUENCE [LARGE SCALE GENOMIC DNA]</scope>
    <source>
        <strain evidence="2 3">CCBAS932</strain>
    </source>
</reference>
<evidence type="ECO:0000256" key="1">
    <source>
        <dbReference type="SAM" id="MobiDB-lite"/>
    </source>
</evidence>
<sequence>MAIAFEWSEMVELLMGFATQNQLEEAFLEACLFKCLGIGNILLTHMNHEQATYLCWNITKRAISGLCWEMLNNIFRLDAWAYDRFPLPDRLLNAFFPILHLSGLRFGCTSDRREQLKVWRKLINEFADLNQVDAERAGVLTHLVKNGAAKFGRSTAGMLPDAPREHGGRHSVSPSAEYSDEEDTTVSTSEESNDDEGSEDGDEPIFETAYKEMIRALFEPDVDSPYHQLRGPLTISEQQLNIQDIHGKTALHYAIENKEPFLAACEERTRLVYATHSNAAKQLKALIRTRDKLNGLEAQDEIGVVKIAERLAKVAK</sequence>
<organism evidence="2 3">
    <name type="scientific">Morchella conica CCBAS932</name>
    <dbReference type="NCBI Taxonomy" id="1392247"/>
    <lineage>
        <taxon>Eukaryota</taxon>
        <taxon>Fungi</taxon>
        <taxon>Dikarya</taxon>
        <taxon>Ascomycota</taxon>
        <taxon>Pezizomycotina</taxon>
        <taxon>Pezizomycetes</taxon>
        <taxon>Pezizales</taxon>
        <taxon>Morchellaceae</taxon>
        <taxon>Morchella</taxon>
    </lineage>
</organism>